<dbReference type="InterPro" id="IPR027417">
    <property type="entry name" value="P-loop_NTPase"/>
</dbReference>
<keyword evidence="4 6" id="KW-0067">ATP-binding</keyword>
<dbReference type="FunFam" id="3.10.20.30:FF:000001">
    <property type="entry name" value="Ribosome-binding ATPase YchF"/>
    <property type="match status" value="1"/>
</dbReference>
<evidence type="ECO:0000313" key="10">
    <source>
        <dbReference type="EMBL" id="CEE03304.1"/>
    </source>
</evidence>
<keyword evidence="3 6" id="KW-0547">Nucleotide-binding</keyword>
<dbReference type="SUPFAM" id="SSF52540">
    <property type="entry name" value="P-loop containing nucleoside triphosphate hydrolases"/>
    <property type="match status" value="1"/>
</dbReference>
<dbReference type="PIRSF" id="PIRSF006641">
    <property type="entry name" value="CHP00092"/>
    <property type="match status" value="1"/>
</dbReference>
<comment type="cofactor">
    <cofactor evidence="1">
        <name>Mg(2+)</name>
        <dbReference type="ChEBI" id="CHEBI:18420"/>
    </cofactor>
</comment>
<dbReference type="CDD" id="cd01900">
    <property type="entry name" value="YchF"/>
    <property type="match status" value="1"/>
</dbReference>
<keyword evidence="7" id="KW-0175">Coiled coil</keyword>
<dbReference type="Pfam" id="PF01926">
    <property type="entry name" value="MMR_HSR1"/>
    <property type="match status" value="1"/>
</dbReference>
<dbReference type="InterPro" id="IPR041706">
    <property type="entry name" value="YchF_N"/>
</dbReference>
<sequence length="366" mass="40781">MALTAGIVGLPNVGKSTLFNAITQAGAEAANYPFATIDPNVGVVEVPDARLDKLTEMYQPKKTIPTTFEFTDIAGIVKGASKGEGLGNKFLANIRQVDAICHVVRCFDDENITHVSGRVDPLDDIQTINLELILADMETVEKRIARVEKLAKQKNKEAQAEYEILTMLKETFENELPARTIEFNEEQQKIVKGFQLLTMKPVLYVANIGEDDVANANKNKYFQVVQDFAEKDHAEVVVICARIEEEIAELEPEEKAAFLQELGIQESGLDQMIRKAYHLLGLATFFTAGVQEVRAWTFKKGMKAPQCAGIIHSDFERGFIRAETVSYDDLVANGSFNKAKEAGKVRLEGKDYIVQDGDIMHFRFNV</sequence>
<dbReference type="GO" id="GO:0046872">
    <property type="term" value="F:metal ion binding"/>
    <property type="evidence" value="ECO:0007669"/>
    <property type="project" value="UniProtKB-KW"/>
</dbReference>
<dbReference type="CDD" id="cd04867">
    <property type="entry name" value="TGS_YchF_OLA1"/>
    <property type="match status" value="1"/>
</dbReference>
<dbReference type="InterPro" id="IPR013029">
    <property type="entry name" value="YchF_C"/>
</dbReference>
<evidence type="ECO:0000256" key="5">
    <source>
        <dbReference type="ARBA" id="ARBA00022842"/>
    </source>
</evidence>
<dbReference type="PROSITE" id="PS51880">
    <property type="entry name" value="TGS"/>
    <property type="match status" value="1"/>
</dbReference>
<evidence type="ECO:0000256" key="2">
    <source>
        <dbReference type="ARBA" id="ARBA00022723"/>
    </source>
</evidence>
<keyword evidence="2" id="KW-0479">Metal-binding</keyword>
<dbReference type="InterPro" id="IPR004095">
    <property type="entry name" value="TGS"/>
</dbReference>
<evidence type="ECO:0000256" key="4">
    <source>
        <dbReference type="ARBA" id="ARBA00022840"/>
    </source>
</evidence>
<evidence type="ECO:0000256" key="6">
    <source>
        <dbReference type="HAMAP-Rule" id="MF_00944"/>
    </source>
</evidence>
<evidence type="ECO:0000313" key="11">
    <source>
        <dbReference type="Proteomes" id="UP000040576"/>
    </source>
</evidence>
<dbReference type="Gene3D" id="1.10.150.300">
    <property type="entry name" value="TGS-like domain"/>
    <property type="match status" value="1"/>
</dbReference>
<keyword evidence="11" id="KW-1185">Reference proteome</keyword>
<feature type="binding site" evidence="6">
    <location>
        <begin position="12"/>
        <end position="17"/>
    </location>
    <ligand>
        <name>ATP</name>
        <dbReference type="ChEBI" id="CHEBI:30616"/>
    </ligand>
</feature>
<evidence type="ECO:0000256" key="7">
    <source>
        <dbReference type="SAM" id="Coils"/>
    </source>
</evidence>
<feature type="domain" description="OBG-type G" evidence="8">
    <location>
        <begin position="3"/>
        <end position="259"/>
    </location>
</feature>
<dbReference type="PROSITE" id="PS51710">
    <property type="entry name" value="G_OBG"/>
    <property type="match status" value="1"/>
</dbReference>
<dbReference type="InterPro" id="IPR023192">
    <property type="entry name" value="TGS-like_dom_sf"/>
</dbReference>
<accession>A0A090KX53</accession>
<dbReference type="Gene3D" id="3.10.20.30">
    <property type="match status" value="1"/>
</dbReference>
<dbReference type="Proteomes" id="UP000040576">
    <property type="component" value="Unassembled WGS sequence"/>
</dbReference>
<evidence type="ECO:0000259" key="9">
    <source>
        <dbReference type="PROSITE" id="PS51880"/>
    </source>
</evidence>
<dbReference type="GO" id="GO:0005737">
    <property type="term" value="C:cytoplasm"/>
    <property type="evidence" value="ECO:0007669"/>
    <property type="project" value="TreeGrafter"/>
</dbReference>
<dbReference type="PANTHER" id="PTHR23305:SF18">
    <property type="entry name" value="OBG-TYPE G DOMAIN-CONTAINING PROTEIN"/>
    <property type="match status" value="1"/>
</dbReference>
<feature type="domain" description="TGS" evidence="9">
    <location>
        <begin position="281"/>
        <end position="364"/>
    </location>
</feature>
<feature type="coiled-coil region" evidence="7">
    <location>
        <begin position="130"/>
        <end position="175"/>
    </location>
</feature>
<evidence type="ECO:0000256" key="3">
    <source>
        <dbReference type="ARBA" id="ARBA00022741"/>
    </source>
</evidence>
<evidence type="ECO:0000259" key="8">
    <source>
        <dbReference type="PROSITE" id="PS51710"/>
    </source>
</evidence>
<dbReference type="InterPro" id="IPR006073">
    <property type="entry name" value="GTP-bd"/>
</dbReference>
<dbReference type="EMBL" id="CCRF01000105">
    <property type="protein sequence ID" value="CEE03304.1"/>
    <property type="molecule type" value="Genomic_DNA"/>
</dbReference>
<protein>
    <recommendedName>
        <fullName evidence="6">Ribosome-binding ATPase YchF</fullName>
    </recommendedName>
</protein>
<gene>
    <name evidence="10" type="primary">engD</name>
    <name evidence="6" type="synonym">ychF</name>
    <name evidence="10" type="ORF">BT1A1_3523</name>
</gene>
<dbReference type="NCBIfam" id="TIGR00092">
    <property type="entry name" value="redox-regulated ATPase YchF"/>
    <property type="match status" value="1"/>
</dbReference>
<dbReference type="InterPro" id="IPR012676">
    <property type="entry name" value="TGS-like"/>
</dbReference>
<dbReference type="PANTHER" id="PTHR23305">
    <property type="entry name" value="OBG GTPASE FAMILY"/>
    <property type="match status" value="1"/>
</dbReference>
<dbReference type="Gene3D" id="3.40.50.300">
    <property type="entry name" value="P-loop containing nucleotide triphosphate hydrolases"/>
    <property type="match status" value="1"/>
</dbReference>
<dbReference type="HAMAP" id="MF_00944">
    <property type="entry name" value="YchF_OLA1_ATPase"/>
    <property type="match status" value="1"/>
</dbReference>
<dbReference type="Pfam" id="PF06071">
    <property type="entry name" value="YchF-GTPase_C"/>
    <property type="match status" value="1"/>
</dbReference>
<dbReference type="GO" id="GO:0016887">
    <property type="term" value="F:ATP hydrolysis activity"/>
    <property type="evidence" value="ECO:0007669"/>
    <property type="project" value="UniProtKB-UniRule"/>
</dbReference>
<dbReference type="GO" id="GO:0005525">
    <property type="term" value="F:GTP binding"/>
    <property type="evidence" value="ECO:0007669"/>
    <property type="project" value="InterPro"/>
</dbReference>
<dbReference type="AlphaFoldDB" id="A0A090KX53"/>
<comment type="similarity">
    <text evidence="6">Belongs to the TRAFAC class OBG-HflX-like GTPase superfamily. OBG GTPase family. YchF/OLA1 subfamily.</text>
</comment>
<dbReference type="GO" id="GO:0043023">
    <property type="term" value="F:ribosomal large subunit binding"/>
    <property type="evidence" value="ECO:0007669"/>
    <property type="project" value="UniProtKB-UniRule"/>
</dbReference>
<dbReference type="GO" id="GO:0005524">
    <property type="term" value="F:ATP binding"/>
    <property type="evidence" value="ECO:0007669"/>
    <property type="project" value="UniProtKB-UniRule"/>
</dbReference>
<organism evidence="10 11">
    <name type="scientific">Caldibacillus thermoamylovorans</name>
    <dbReference type="NCBI Taxonomy" id="35841"/>
    <lineage>
        <taxon>Bacteria</taxon>
        <taxon>Bacillati</taxon>
        <taxon>Bacillota</taxon>
        <taxon>Bacilli</taxon>
        <taxon>Bacillales</taxon>
        <taxon>Bacillaceae</taxon>
        <taxon>Caldibacillus</taxon>
    </lineage>
</organism>
<keyword evidence="5" id="KW-0460">Magnesium</keyword>
<dbReference type="FunFam" id="1.10.150.300:FF:000004">
    <property type="entry name" value="Ribosome-binding ATPase YchF"/>
    <property type="match status" value="1"/>
</dbReference>
<dbReference type="GeneID" id="92962910"/>
<comment type="function">
    <text evidence="6">ATPase that binds to both the 70S ribosome and the 50S ribosomal subunit in a nucleotide-independent manner.</text>
</comment>
<name>A0A090KX53_9BACI</name>
<dbReference type="PRINTS" id="PR00326">
    <property type="entry name" value="GTP1OBG"/>
</dbReference>
<proteinExistence type="inferred from homology"/>
<dbReference type="InterPro" id="IPR012675">
    <property type="entry name" value="Beta-grasp_dom_sf"/>
</dbReference>
<dbReference type="PATRIC" id="fig|35841.6.peg.3661"/>
<reference evidence="10 11" key="1">
    <citation type="submission" date="2014-07" db="EMBL/GenBank/DDBJ databases">
        <authorList>
            <person name="Wibberg Daniel"/>
        </authorList>
    </citation>
    <scope>NUCLEOTIDE SEQUENCE [LARGE SCALE GENOMIC DNA]</scope>
</reference>
<dbReference type="eggNOG" id="COG0012">
    <property type="taxonomic scope" value="Bacteria"/>
</dbReference>
<dbReference type="InterPro" id="IPR004396">
    <property type="entry name" value="ATPase_YchF/OLA1"/>
</dbReference>
<dbReference type="RefSeq" id="WP_034773650.1">
    <property type="nucleotide sequence ID" value="NZ_CCRF01000105.1"/>
</dbReference>
<dbReference type="InterPro" id="IPR031167">
    <property type="entry name" value="G_OBG"/>
</dbReference>
<evidence type="ECO:0000256" key="1">
    <source>
        <dbReference type="ARBA" id="ARBA00001946"/>
    </source>
</evidence>
<dbReference type="STRING" id="35841.B4167_2200"/>
<dbReference type="SUPFAM" id="SSF81271">
    <property type="entry name" value="TGS-like"/>
    <property type="match status" value="1"/>
</dbReference>